<reference evidence="2 3" key="1">
    <citation type="submission" date="2019-07" db="EMBL/GenBank/DDBJ databases">
        <title>Lentzea xizangensis sp. nov., isolated from Qinghai-Tibetan Plateau Soils.</title>
        <authorList>
            <person name="Huang J."/>
        </authorList>
    </citation>
    <scope>NUCLEOTIDE SEQUENCE [LARGE SCALE GENOMIC DNA]</scope>
    <source>
        <strain evidence="2 3">FXJ1.1311</strain>
    </source>
</reference>
<dbReference type="OrthoDB" id="4230909at2"/>
<evidence type="ECO:0000256" key="1">
    <source>
        <dbReference type="SAM" id="Phobius"/>
    </source>
</evidence>
<evidence type="ECO:0008006" key="4">
    <source>
        <dbReference type="Google" id="ProtNLM"/>
    </source>
</evidence>
<sequence>MILALFIALVLLAALAIRFAYRRADRRQRPWTTTAMVALLGSFAVYLYGLTQTFAFELEEKCARQGAELDLTLYPRDSYLPLSMKCNANHDLVSSWVNPTALVLLVVAVVVSGGNKWIRRFSTPKSG</sequence>
<name>A0A563EZD2_9PSEU</name>
<gene>
    <name evidence="2" type="ORF">FKR81_07250</name>
</gene>
<dbReference type="RefSeq" id="WP_146350155.1">
    <property type="nucleotide sequence ID" value="NZ_VOBR01000004.1"/>
</dbReference>
<keyword evidence="1" id="KW-0812">Transmembrane</keyword>
<evidence type="ECO:0000313" key="2">
    <source>
        <dbReference type="EMBL" id="TWP52902.1"/>
    </source>
</evidence>
<accession>A0A563EZD2</accession>
<dbReference type="EMBL" id="VOBR01000004">
    <property type="protein sequence ID" value="TWP52902.1"/>
    <property type="molecule type" value="Genomic_DNA"/>
</dbReference>
<keyword evidence="3" id="KW-1185">Reference proteome</keyword>
<protein>
    <recommendedName>
        <fullName evidence="4">Integral membrane protein</fullName>
    </recommendedName>
</protein>
<proteinExistence type="predicted"/>
<dbReference type="Proteomes" id="UP000316639">
    <property type="component" value="Unassembled WGS sequence"/>
</dbReference>
<comment type="caution">
    <text evidence="2">The sequence shown here is derived from an EMBL/GenBank/DDBJ whole genome shotgun (WGS) entry which is preliminary data.</text>
</comment>
<keyword evidence="1" id="KW-0472">Membrane</keyword>
<organism evidence="2 3">
    <name type="scientific">Lentzea tibetensis</name>
    <dbReference type="NCBI Taxonomy" id="2591470"/>
    <lineage>
        <taxon>Bacteria</taxon>
        <taxon>Bacillati</taxon>
        <taxon>Actinomycetota</taxon>
        <taxon>Actinomycetes</taxon>
        <taxon>Pseudonocardiales</taxon>
        <taxon>Pseudonocardiaceae</taxon>
        <taxon>Lentzea</taxon>
    </lineage>
</organism>
<feature type="transmembrane region" description="Helical" evidence="1">
    <location>
        <begin position="32"/>
        <end position="51"/>
    </location>
</feature>
<dbReference type="AlphaFoldDB" id="A0A563EZD2"/>
<evidence type="ECO:0000313" key="3">
    <source>
        <dbReference type="Proteomes" id="UP000316639"/>
    </source>
</evidence>
<keyword evidence="1" id="KW-1133">Transmembrane helix</keyword>